<keyword evidence="2" id="KW-1185">Reference proteome</keyword>
<dbReference type="EMBL" id="JAKJXH010000051">
    <property type="protein sequence ID" value="MCF7545594.1"/>
    <property type="molecule type" value="Genomic_DNA"/>
</dbReference>
<protein>
    <submittedName>
        <fullName evidence="1">Phage tail tube protein</fullName>
    </submittedName>
</protein>
<comment type="caution">
    <text evidence="1">The sequence shown here is derived from an EMBL/GenBank/DDBJ whole genome shotgun (WGS) entry which is preliminary data.</text>
</comment>
<sequence>KTRETIVPGYYKEEDKAPWLKFSAVHTPNFPLKALTEGTNMTITAELKNGKVYTLSGAYLVDQPSSNGEEGTIEMQFDGIKGVWL</sequence>
<proteinExistence type="predicted"/>
<evidence type="ECO:0000313" key="2">
    <source>
        <dbReference type="Proteomes" id="UP001162905"/>
    </source>
</evidence>
<dbReference type="RefSeq" id="WP_237254891.1">
    <property type="nucleotide sequence ID" value="NZ_JAKJXH010000051.1"/>
</dbReference>
<feature type="non-terminal residue" evidence="1">
    <location>
        <position position="1"/>
    </location>
</feature>
<evidence type="ECO:0000313" key="1">
    <source>
        <dbReference type="EMBL" id="MCF7545594.1"/>
    </source>
</evidence>
<accession>A0ABS9IDU9</accession>
<dbReference type="Proteomes" id="UP001162905">
    <property type="component" value="Unassembled WGS sequence"/>
</dbReference>
<organism evidence="1 2">
    <name type="scientific">Pseudomonas petrae</name>
    <dbReference type="NCBI Taxonomy" id="2912190"/>
    <lineage>
        <taxon>Bacteria</taxon>
        <taxon>Pseudomonadati</taxon>
        <taxon>Pseudomonadota</taxon>
        <taxon>Gammaproteobacteria</taxon>
        <taxon>Pseudomonadales</taxon>
        <taxon>Pseudomonadaceae</taxon>
        <taxon>Pseudomonas</taxon>
    </lineage>
</organism>
<dbReference type="Pfam" id="PF10618">
    <property type="entry name" value="Tail_tube"/>
    <property type="match status" value="1"/>
</dbReference>
<dbReference type="InterPro" id="IPR019596">
    <property type="entry name" value="Phage_Mu_GpM_tail_tub"/>
</dbReference>
<gene>
    <name evidence="1" type="ORF">L4G47_25710</name>
</gene>
<reference evidence="1" key="1">
    <citation type="submission" date="2022-01" db="EMBL/GenBank/DDBJ databases">
        <title>Pseudomonas sp. nov. isolated from Antarctic regolith.</title>
        <authorList>
            <person name="Novakova D."/>
            <person name="Sedlar K."/>
        </authorList>
    </citation>
    <scope>NUCLEOTIDE SEQUENCE</scope>
    <source>
        <strain evidence="1">P2647</strain>
    </source>
</reference>
<name>A0ABS9IDU9_9PSED</name>